<dbReference type="GO" id="GO:0003723">
    <property type="term" value="F:RNA binding"/>
    <property type="evidence" value="ECO:0007669"/>
    <property type="project" value="InterPro"/>
</dbReference>
<gene>
    <name evidence="2" type="ORF">GCM10018793_57930</name>
</gene>
<keyword evidence="3" id="KW-1185">Reference proteome</keyword>
<evidence type="ECO:0000313" key="3">
    <source>
        <dbReference type="Proteomes" id="UP000603708"/>
    </source>
</evidence>
<dbReference type="InterPro" id="IPR036388">
    <property type="entry name" value="WH-like_DNA-bd_sf"/>
</dbReference>
<reference evidence="2" key="2">
    <citation type="submission" date="2020-09" db="EMBL/GenBank/DDBJ databases">
        <authorList>
            <person name="Sun Q."/>
            <person name="Ohkuma M."/>
        </authorList>
    </citation>
    <scope>NUCLEOTIDE SEQUENCE</scope>
    <source>
        <strain evidence="2">JCM 5069</strain>
    </source>
</reference>
<sequence length="118" mass="13013">MKQHTDQPLHEVIPAPAARIRQLEDEVTQLHQAIDSHATIDQALGVLVAVGHVSPAEAWDVLRKTSMHTNIKLRHVAELIVIWGENGHLAADIRHELARRLHPRLSAVAPYSGTPSAN</sequence>
<feature type="domain" description="ANTAR" evidence="1">
    <location>
        <begin position="20"/>
        <end position="81"/>
    </location>
</feature>
<dbReference type="RefSeq" id="WP_229925027.1">
    <property type="nucleotide sequence ID" value="NZ_BNCD01000022.1"/>
</dbReference>
<dbReference type="Gene3D" id="1.10.10.10">
    <property type="entry name" value="Winged helix-like DNA-binding domain superfamily/Winged helix DNA-binding domain"/>
    <property type="match status" value="1"/>
</dbReference>
<comment type="caution">
    <text evidence="2">The sequence shown here is derived from an EMBL/GenBank/DDBJ whole genome shotgun (WGS) entry which is preliminary data.</text>
</comment>
<evidence type="ECO:0000259" key="1">
    <source>
        <dbReference type="PROSITE" id="PS50921"/>
    </source>
</evidence>
<reference evidence="2" key="1">
    <citation type="journal article" date="2014" name="Int. J. Syst. Evol. Microbiol.">
        <title>Complete genome sequence of Corynebacterium casei LMG S-19264T (=DSM 44701T), isolated from a smear-ripened cheese.</title>
        <authorList>
            <consortium name="US DOE Joint Genome Institute (JGI-PGF)"/>
            <person name="Walter F."/>
            <person name="Albersmeier A."/>
            <person name="Kalinowski J."/>
            <person name="Ruckert C."/>
        </authorList>
    </citation>
    <scope>NUCLEOTIDE SEQUENCE</scope>
    <source>
        <strain evidence="2">JCM 5069</strain>
    </source>
</reference>
<dbReference type="SUPFAM" id="SSF52172">
    <property type="entry name" value="CheY-like"/>
    <property type="match status" value="1"/>
</dbReference>
<dbReference type="EMBL" id="BNCD01000022">
    <property type="protein sequence ID" value="GHH86359.1"/>
    <property type="molecule type" value="Genomic_DNA"/>
</dbReference>
<organism evidence="2 3">
    <name type="scientific">Streptomyces sulfonofaciens</name>
    <dbReference type="NCBI Taxonomy" id="68272"/>
    <lineage>
        <taxon>Bacteria</taxon>
        <taxon>Bacillati</taxon>
        <taxon>Actinomycetota</taxon>
        <taxon>Actinomycetes</taxon>
        <taxon>Kitasatosporales</taxon>
        <taxon>Streptomycetaceae</taxon>
        <taxon>Streptomyces</taxon>
    </lineage>
</organism>
<dbReference type="Proteomes" id="UP000603708">
    <property type="component" value="Unassembled WGS sequence"/>
</dbReference>
<dbReference type="SMART" id="SM01012">
    <property type="entry name" value="ANTAR"/>
    <property type="match status" value="1"/>
</dbReference>
<dbReference type="InterPro" id="IPR005561">
    <property type="entry name" value="ANTAR"/>
</dbReference>
<proteinExistence type="predicted"/>
<dbReference type="PROSITE" id="PS50921">
    <property type="entry name" value="ANTAR"/>
    <property type="match status" value="1"/>
</dbReference>
<dbReference type="InterPro" id="IPR011006">
    <property type="entry name" value="CheY-like_superfamily"/>
</dbReference>
<accession>A0A919GKJ1</accession>
<dbReference type="AlphaFoldDB" id="A0A919GKJ1"/>
<dbReference type="Pfam" id="PF03861">
    <property type="entry name" value="ANTAR"/>
    <property type="match status" value="1"/>
</dbReference>
<evidence type="ECO:0000313" key="2">
    <source>
        <dbReference type="EMBL" id="GHH86359.1"/>
    </source>
</evidence>
<protein>
    <submittedName>
        <fullName evidence="2">ANTAR domain-containing protein</fullName>
    </submittedName>
</protein>
<name>A0A919GKJ1_9ACTN</name>